<gene>
    <name evidence="17" type="ORF">NDU88_003198</name>
</gene>
<proteinExistence type="inferred from homology"/>
<evidence type="ECO:0000256" key="2">
    <source>
        <dbReference type="ARBA" id="ARBA00004922"/>
    </source>
</evidence>
<dbReference type="Gene3D" id="3.90.550.10">
    <property type="entry name" value="Spore Coat Polysaccharide Biosynthesis Protein SpsA, Chain A"/>
    <property type="match status" value="1"/>
</dbReference>
<dbReference type="InterPro" id="IPR029044">
    <property type="entry name" value="Nucleotide-diphossugar_trans"/>
</dbReference>
<comment type="subunit">
    <text evidence="4">Homodimer.</text>
</comment>
<keyword evidence="7" id="KW-0963">Cytoplasm</keyword>
<evidence type="ECO:0000256" key="14">
    <source>
        <dbReference type="ARBA" id="ARBA00048814"/>
    </source>
</evidence>
<evidence type="ECO:0000313" key="18">
    <source>
        <dbReference type="Proteomes" id="UP001066276"/>
    </source>
</evidence>
<sequence length="459" mass="50709">MLFHLLEDSEICSLIAVRRRRRCQNSATFFSHPMSSPKHVGSGKVAGMGKPQVAAVLPAGGSGERMGVSTPKQFCTILGRPLISYTIQAFERVRWIKEIVVVVPAEKIDLMQSIIHKYGHKRVTLAEGGTARHRSILSGLKMLAQSESPVSKLWKPDVVIIHDAVRPFVEEDILLKVTAAANEHGAAGVVRPLISTVIASSEVGCLDYSLERAKHRASEMPQAFQFDAIFQAYLQSSDYDLDYGTECLQLALKYSSMPAKLVDGPPDLWKVTYSRDLYAAESLIKDGLSQYVCLITVMKEDVVQVGFLLHETLKTHGKQVKGISPSMCENVSQLQSLFKDKPCYNFICINTKESSFEDAEKMVDLLGSSSLPILYPVLLFSVHLVGPEGSSLYDKPQELEGIRDLSHKAMKKNIWVYGLVINLTKIEQQLQETVCRGAAIIMALIKDRCGTLAGQLLVA</sequence>
<comment type="subcellular location">
    <subcellularLocation>
        <location evidence="1">Cytoplasm</location>
        <location evidence="1">Cytosol</location>
    </subcellularLocation>
</comment>
<comment type="catalytic activity">
    <reaction evidence="13">
        <text>D-ribulose 5-phosphate + CTP + H(+) = CDP-D-ribulose + diphosphate</text>
        <dbReference type="Rhea" id="RHEA:53612"/>
        <dbReference type="ChEBI" id="CHEBI:15378"/>
        <dbReference type="ChEBI" id="CHEBI:33019"/>
        <dbReference type="ChEBI" id="CHEBI:37563"/>
        <dbReference type="ChEBI" id="CHEBI:58121"/>
        <dbReference type="ChEBI" id="CHEBI:137524"/>
    </reaction>
</comment>
<dbReference type="Pfam" id="PF18706">
    <property type="entry name" value="ISPD_C"/>
    <property type="match status" value="1"/>
</dbReference>
<organism evidence="17 18">
    <name type="scientific">Pleurodeles waltl</name>
    <name type="common">Iberian ribbed newt</name>
    <dbReference type="NCBI Taxonomy" id="8319"/>
    <lineage>
        <taxon>Eukaryota</taxon>
        <taxon>Metazoa</taxon>
        <taxon>Chordata</taxon>
        <taxon>Craniata</taxon>
        <taxon>Vertebrata</taxon>
        <taxon>Euteleostomi</taxon>
        <taxon>Amphibia</taxon>
        <taxon>Batrachia</taxon>
        <taxon>Caudata</taxon>
        <taxon>Salamandroidea</taxon>
        <taxon>Salamandridae</taxon>
        <taxon>Pleurodelinae</taxon>
        <taxon>Pleurodeles</taxon>
    </lineage>
</organism>
<dbReference type="InterPro" id="IPR040635">
    <property type="entry name" value="ISPD_C"/>
</dbReference>
<evidence type="ECO:0000256" key="15">
    <source>
        <dbReference type="ARBA" id="ARBA00049484"/>
    </source>
</evidence>
<evidence type="ECO:0000256" key="5">
    <source>
        <dbReference type="ARBA" id="ARBA00012488"/>
    </source>
</evidence>
<dbReference type="PANTHER" id="PTHR43015:SF1">
    <property type="entry name" value="D-RIBITOL-5-PHOSPHATE CYTIDYLYLTRANSFERASE"/>
    <property type="match status" value="1"/>
</dbReference>
<evidence type="ECO:0000256" key="13">
    <source>
        <dbReference type="ARBA" id="ARBA00048797"/>
    </source>
</evidence>
<evidence type="ECO:0000256" key="11">
    <source>
        <dbReference type="ARBA" id="ARBA00032606"/>
    </source>
</evidence>
<name>A0AAV7UBU3_PLEWA</name>
<keyword evidence="8" id="KW-0808">Transferase</keyword>
<dbReference type="InterPro" id="IPR018294">
    <property type="entry name" value="ISPD_synthase_CS"/>
</dbReference>
<dbReference type="GO" id="GO:0047349">
    <property type="term" value="F:D-ribitol-5-phosphate cytidylyltransferase activity"/>
    <property type="evidence" value="ECO:0007669"/>
    <property type="project" value="UniProtKB-EC"/>
</dbReference>
<accession>A0AAV7UBU3</accession>
<keyword evidence="9" id="KW-0548">Nucleotidyltransferase</keyword>
<comment type="caution">
    <text evidence="17">The sequence shown here is derived from an EMBL/GenBank/DDBJ whole genome shotgun (WGS) entry which is preliminary data.</text>
</comment>
<evidence type="ECO:0000256" key="3">
    <source>
        <dbReference type="ARBA" id="ARBA00009789"/>
    </source>
</evidence>
<comment type="catalytic activity">
    <reaction evidence="14">
        <text>D-ribose 5-phosphate + CTP + H(+) = CDP-D-ribose + diphosphate</text>
        <dbReference type="Rhea" id="RHEA:53872"/>
        <dbReference type="ChEBI" id="CHEBI:15378"/>
        <dbReference type="ChEBI" id="CHEBI:33019"/>
        <dbReference type="ChEBI" id="CHEBI:37563"/>
        <dbReference type="ChEBI" id="CHEBI:78346"/>
        <dbReference type="ChEBI" id="CHEBI:137525"/>
    </reaction>
</comment>
<dbReference type="CDD" id="cd02516">
    <property type="entry name" value="CDP-ME_synthetase"/>
    <property type="match status" value="1"/>
</dbReference>
<dbReference type="EC" id="2.7.7.40" evidence="5"/>
<dbReference type="GO" id="GO:0008299">
    <property type="term" value="P:isoprenoid biosynthetic process"/>
    <property type="evidence" value="ECO:0007669"/>
    <property type="project" value="InterPro"/>
</dbReference>
<evidence type="ECO:0000313" key="17">
    <source>
        <dbReference type="EMBL" id="KAJ1186417.1"/>
    </source>
</evidence>
<evidence type="ECO:0000256" key="12">
    <source>
        <dbReference type="ARBA" id="ARBA00045509"/>
    </source>
</evidence>
<dbReference type="InterPro" id="IPR034683">
    <property type="entry name" value="IspD/TarI"/>
</dbReference>
<dbReference type="EMBL" id="JANPWB010000005">
    <property type="protein sequence ID" value="KAJ1186417.1"/>
    <property type="molecule type" value="Genomic_DNA"/>
</dbReference>
<dbReference type="GO" id="GO:0005829">
    <property type="term" value="C:cytosol"/>
    <property type="evidence" value="ECO:0007669"/>
    <property type="project" value="UniProtKB-SubCell"/>
</dbReference>
<comment type="similarity">
    <text evidence="3">Belongs to the IspD/TarI cytidylyltransferase family. IspD subfamily.</text>
</comment>
<evidence type="ECO:0000256" key="7">
    <source>
        <dbReference type="ARBA" id="ARBA00022490"/>
    </source>
</evidence>
<dbReference type="FunFam" id="3.90.550.10:FF:000080">
    <property type="entry name" value="D-ribitol-5-phosphate cytidylyltransferase isoform X1"/>
    <property type="match status" value="1"/>
</dbReference>
<dbReference type="Proteomes" id="UP001066276">
    <property type="component" value="Chromosome 3_1"/>
</dbReference>
<dbReference type="SUPFAM" id="SSF53448">
    <property type="entry name" value="Nucleotide-diphospho-sugar transferases"/>
    <property type="match status" value="1"/>
</dbReference>
<dbReference type="GO" id="GO:0035269">
    <property type="term" value="P:protein O-linked glycosylation via mannose"/>
    <property type="evidence" value="ECO:0007669"/>
    <property type="project" value="TreeGrafter"/>
</dbReference>
<comment type="function">
    <text evidence="12">Cytidylyltransferase required for protein O-linked mannosylation. Catalyzes the formation of CDP-ribitol nucleotide sugar from D-ribitol 5-phosphate. CDP-ribitol is a substrate of FKTN during the biosynthesis of the phosphorylated O-mannosyl trisaccharide (N-acetylgalactosamine-beta-3-N-acetylglucosamine-beta-4-(phosphate-6-)mannose), a carbohydrate structure present in alpha-dystroglycan (DAG1), which is required for binding laminin G-like domain-containing extracellular proteins with high affinity. Shows activity toward other pentose phosphate sugars and mediates formation of CDP-ribulose or CDP-ribose using CTP and ribulose-5-phosphate or ribose-5-phosphate, respectively. Not involved in dolichol production.</text>
</comment>
<comment type="catalytic activity">
    <reaction evidence="15">
        <text>D-ribitol 5-phosphate + CTP + H(+) = CDP-L-ribitol + diphosphate</text>
        <dbReference type="Rhea" id="RHEA:12456"/>
        <dbReference type="ChEBI" id="CHEBI:15378"/>
        <dbReference type="ChEBI" id="CHEBI:33019"/>
        <dbReference type="ChEBI" id="CHEBI:37563"/>
        <dbReference type="ChEBI" id="CHEBI:57608"/>
        <dbReference type="ChEBI" id="CHEBI:57695"/>
        <dbReference type="EC" id="2.7.7.40"/>
    </reaction>
</comment>
<evidence type="ECO:0000256" key="9">
    <source>
        <dbReference type="ARBA" id="ARBA00022695"/>
    </source>
</evidence>
<keyword evidence="18" id="KW-1185">Reference proteome</keyword>
<dbReference type="AlphaFoldDB" id="A0AAV7UBU3"/>
<evidence type="ECO:0000256" key="10">
    <source>
        <dbReference type="ARBA" id="ARBA00031950"/>
    </source>
</evidence>
<evidence type="ECO:0000256" key="1">
    <source>
        <dbReference type="ARBA" id="ARBA00004514"/>
    </source>
</evidence>
<dbReference type="Pfam" id="PF01128">
    <property type="entry name" value="IspD"/>
    <property type="match status" value="1"/>
</dbReference>
<dbReference type="PROSITE" id="PS01295">
    <property type="entry name" value="ISPD"/>
    <property type="match status" value="1"/>
</dbReference>
<feature type="domain" description="D-ribitol-5-phosphate cytidylyltransferase C-terminal" evidence="16">
    <location>
        <begin position="290"/>
        <end position="438"/>
    </location>
</feature>
<evidence type="ECO:0000256" key="6">
    <source>
        <dbReference type="ARBA" id="ARBA00015848"/>
    </source>
</evidence>
<protein>
    <recommendedName>
        <fullName evidence="6">D-ribitol-5-phosphate cytidylyltransferase</fullName>
        <ecNumber evidence="5">2.7.7.40</ecNumber>
    </recommendedName>
    <alternativeName>
        <fullName evidence="10">2-C-methyl-D-erythritol 4-phosphate cytidylyltransferase-like protein</fullName>
    </alternativeName>
    <alternativeName>
        <fullName evidence="11">Isoprenoid synthase domain-containing protein</fullName>
    </alternativeName>
</protein>
<evidence type="ECO:0000259" key="16">
    <source>
        <dbReference type="Pfam" id="PF18706"/>
    </source>
</evidence>
<dbReference type="PANTHER" id="PTHR43015">
    <property type="entry name" value="D-RIBITOL-5-PHOSPHATE CYTIDYLYLTRANSFERASE"/>
    <property type="match status" value="1"/>
</dbReference>
<evidence type="ECO:0000256" key="8">
    <source>
        <dbReference type="ARBA" id="ARBA00022679"/>
    </source>
</evidence>
<comment type="pathway">
    <text evidence="2">Protein modification; protein glycosylation.</text>
</comment>
<evidence type="ECO:0000256" key="4">
    <source>
        <dbReference type="ARBA" id="ARBA00011738"/>
    </source>
</evidence>
<reference evidence="17" key="1">
    <citation type="journal article" date="2022" name="bioRxiv">
        <title>Sequencing and chromosome-scale assembly of the giantPleurodeles waltlgenome.</title>
        <authorList>
            <person name="Brown T."/>
            <person name="Elewa A."/>
            <person name="Iarovenko S."/>
            <person name="Subramanian E."/>
            <person name="Araus A.J."/>
            <person name="Petzold A."/>
            <person name="Susuki M."/>
            <person name="Suzuki K.-i.T."/>
            <person name="Hayashi T."/>
            <person name="Toyoda A."/>
            <person name="Oliveira C."/>
            <person name="Osipova E."/>
            <person name="Leigh N.D."/>
            <person name="Simon A."/>
            <person name="Yun M.H."/>
        </authorList>
    </citation>
    <scope>NUCLEOTIDE SEQUENCE</scope>
    <source>
        <strain evidence="17">20211129_DDA</strain>
        <tissue evidence="17">Liver</tissue>
    </source>
</reference>